<feature type="signal peptide" evidence="2">
    <location>
        <begin position="1"/>
        <end position="17"/>
    </location>
</feature>
<name>S8A4C4_DACHA</name>
<comment type="caution">
    <text evidence="3">The sequence shown here is derived from an EMBL/GenBank/DDBJ whole genome shotgun (WGS) entry which is preliminary data.</text>
</comment>
<reference evidence="4" key="2">
    <citation type="submission" date="2013-04" db="EMBL/GenBank/DDBJ databases">
        <title>Genomic mechanisms accounting for the adaptation to parasitism in nematode-trapping fungi.</title>
        <authorList>
            <person name="Ahren D.G."/>
        </authorList>
    </citation>
    <scope>NUCLEOTIDE SEQUENCE [LARGE SCALE GENOMIC DNA]</scope>
    <source>
        <strain evidence="4">CBS 200.50</strain>
    </source>
</reference>
<dbReference type="OMA" id="GANCYAT"/>
<feature type="compositionally biased region" description="Low complexity" evidence="1">
    <location>
        <begin position="94"/>
        <end position="111"/>
    </location>
</feature>
<evidence type="ECO:0000313" key="3">
    <source>
        <dbReference type="EMBL" id="EPS37825.1"/>
    </source>
</evidence>
<dbReference type="eggNOG" id="ENOG502S5JG">
    <property type="taxonomic scope" value="Eukaryota"/>
</dbReference>
<dbReference type="HOGENOM" id="CLU_048447_0_0_1"/>
<reference evidence="3 4" key="1">
    <citation type="journal article" date="2013" name="PLoS Genet.">
        <title>Genomic mechanisms accounting for the adaptation to parasitism in nematode-trapping fungi.</title>
        <authorList>
            <person name="Meerupati T."/>
            <person name="Andersson K.M."/>
            <person name="Friman E."/>
            <person name="Kumar D."/>
            <person name="Tunlid A."/>
            <person name="Ahren D."/>
        </authorList>
    </citation>
    <scope>NUCLEOTIDE SEQUENCE [LARGE SCALE GENOMIC DNA]</scope>
    <source>
        <strain evidence="3 4">CBS 200.50</strain>
    </source>
</reference>
<dbReference type="EMBL" id="AQGS01000598">
    <property type="protein sequence ID" value="EPS37825.1"/>
    <property type="molecule type" value="Genomic_DNA"/>
</dbReference>
<keyword evidence="4" id="KW-1185">Reference proteome</keyword>
<gene>
    <name evidence="3" type="ORF">H072_8435</name>
</gene>
<protein>
    <recommendedName>
        <fullName evidence="5">Dickkopf N-terminal cysteine-rich domain-containing protein</fullName>
    </recommendedName>
</protein>
<evidence type="ECO:0000256" key="2">
    <source>
        <dbReference type="SAM" id="SignalP"/>
    </source>
</evidence>
<dbReference type="Proteomes" id="UP000015100">
    <property type="component" value="Unassembled WGS sequence"/>
</dbReference>
<evidence type="ECO:0000256" key="1">
    <source>
        <dbReference type="SAM" id="MobiDB-lite"/>
    </source>
</evidence>
<feature type="region of interest" description="Disordered" evidence="1">
    <location>
        <begin position="94"/>
        <end position="113"/>
    </location>
</feature>
<evidence type="ECO:0000313" key="4">
    <source>
        <dbReference type="Proteomes" id="UP000015100"/>
    </source>
</evidence>
<keyword evidence="2" id="KW-0732">Signal</keyword>
<accession>S8A4C4</accession>
<evidence type="ECO:0008006" key="5">
    <source>
        <dbReference type="Google" id="ProtNLM"/>
    </source>
</evidence>
<dbReference type="AlphaFoldDB" id="S8A4C4"/>
<feature type="chain" id="PRO_5004560208" description="Dickkopf N-terminal cysteine-rich domain-containing protein" evidence="2">
    <location>
        <begin position="18"/>
        <end position="316"/>
    </location>
</feature>
<sequence>MRSTFVVLATAVALVAAQAPAPSISAAPGSLPLGAQCSDDNQCANGAQCYGVTSFTIRTCGSFQSACTSDNQCATNTCNQGFCNGLLPSSSMDSTETSATSTTASGPAQTSIDAAPGSLPLGAQCSSSEQCANGAQCYGVTSFTITTCGSFQSSCTSDNQCATNTCNQGFCNGPLSSSSITEAPTTTTGSSTETGLFTPTFSSVVASPSSLPLGAQCSSDEQCANGAQCYGVTSFTIRTCGSFQSACTSDNQCATNTCNQGFCNGLLPSSSMTTVVTPTGNATVSSIPSATFTGAASKMNIGIAGLVGAAFAALAL</sequence>
<proteinExistence type="predicted"/>
<dbReference type="OrthoDB" id="5413589at2759"/>
<organism evidence="3 4">
    <name type="scientific">Dactylellina haptotyla (strain CBS 200.50)</name>
    <name type="common">Nematode-trapping fungus</name>
    <name type="synonym">Monacrosporium haptotylum</name>
    <dbReference type="NCBI Taxonomy" id="1284197"/>
    <lineage>
        <taxon>Eukaryota</taxon>
        <taxon>Fungi</taxon>
        <taxon>Dikarya</taxon>
        <taxon>Ascomycota</taxon>
        <taxon>Pezizomycotina</taxon>
        <taxon>Orbiliomycetes</taxon>
        <taxon>Orbiliales</taxon>
        <taxon>Orbiliaceae</taxon>
        <taxon>Dactylellina</taxon>
    </lineage>
</organism>